<dbReference type="Proteomes" id="UP000267821">
    <property type="component" value="Unassembled WGS sequence"/>
</dbReference>
<keyword evidence="6 15" id="KW-0349">Heme</keyword>
<dbReference type="GO" id="GO:0005886">
    <property type="term" value="C:plasma membrane"/>
    <property type="evidence" value="ECO:0007669"/>
    <property type="project" value="UniProtKB-SubCell"/>
</dbReference>
<keyword evidence="8 15" id="KW-0479">Metal-binding</keyword>
<comment type="similarity">
    <text evidence="3">Belongs to the RBT5 family.</text>
</comment>
<evidence type="ECO:0000256" key="3">
    <source>
        <dbReference type="ARBA" id="ARBA00010031"/>
    </source>
</evidence>
<dbReference type="InParanoid" id="A0A3N4M3W0"/>
<keyword evidence="5" id="KW-0964">Secreted</keyword>
<evidence type="ECO:0000256" key="13">
    <source>
        <dbReference type="ARBA" id="ARBA00023180"/>
    </source>
</evidence>
<evidence type="ECO:0000256" key="2">
    <source>
        <dbReference type="ARBA" id="ARBA00004613"/>
    </source>
</evidence>
<dbReference type="PANTHER" id="PTHR37928">
    <property type="entry name" value="CFEM DOMAIN PROTEIN (AFU_ORTHOLOGUE AFUA_6G14090)"/>
    <property type="match status" value="1"/>
</dbReference>
<evidence type="ECO:0000256" key="9">
    <source>
        <dbReference type="ARBA" id="ARBA00022729"/>
    </source>
</evidence>
<keyword evidence="12 15" id="KW-1015">Disulfide bond</keyword>
<keyword evidence="4" id="KW-1003">Cell membrane</keyword>
<keyword evidence="10 15" id="KW-0408">Iron</keyword>
<evidence type="ECO:0000256" key="1">
    <source>
        <dbReference type="ARBA" id="ARBA00004609"/>
    </source>
</evidence>
<dbReference type="GO" id="GO:0046872">
    <property type="term" value="F:metal ion binding"/>
    <property type="evidence" value="ECO:0007669"/>
    <property type="project" value="UniProtKB-UniRule"/>
</dbReference>
<evidence type="ECO:0000256" key="15">
    <source>
        <dbReference type="PROSITE-ProRule" id="PRU01356"/>
    </source>
</evidence>
<feature type="disulfide bond" evidence="15">
    <location>
        <begin position="51"/>
        <end position="84"/>
    </location>
</feature>
<keyword evidence="11" id="KW-0472">Membrane</keyword>
<keyword evidence="14" id="KW-0449">Lipoprotein</keyword>
<evidence type="ECO:0000313" key="18">
    <source>
        <dbReference type="EMBL" id="RPB27641.1"/>
    </source>
</evidence>
<dbReference type="OrthoDB" id="3065412at2759"/>
<feature type="signal peptide" evidence="16">
    <location>
        <begin position="1"/>
        <end position="19"/>
    </location>
</feature>
<gene>
    <name evidence="18" type="ORF">L211DRAFT_561738</name>
</gene>
<reference evidence="18 19" key="1">
    <citation type="journal article" date="2018" name="Nat. Ecol. Evol.">
        <title>Pezizomycetes genomes reveal the molecular basis of ectomycorrhizal truffle lifestyle.</title>
        <authorList>
            <person name="Murat C."/>
            <person name="Payen T."/>
            <person name="Noel B."/>
            <person name="Kuo A."/>
            <person name="Morin E."/>
            <person name="Chen J."/>
            <person name="Kohler A."/>
            <person name="Krizsan K."/>
            <person name="Balestrini R."/>
            <person name="Da Silva C."/>
            <person name="Montanini B."/>
            <person name="Hainaut M."/>
            <person name="Levati E."/>
            <person name="Barry K.W."/>
            <person name="Belfiori B."/>
            <person name="Cichocki N."/>
            <person name="Clum A."/>
            <person name="Dockter R.B."/>
            <person name="Fauchery L."/>
            <person name="Guy J."/>
            <person name="Iotti M."/>
            <person name="Le Tacon F."/>
            <person name="Lindquist E.A."/>
            <person name="Lipzen A."/>
            <person name="Malagnac F."/>
            <person name="Mello A."/>
            <person name="Molinier V."/>
            <person name="Miyauchi S."/>
            <person name="Poulain J."/>
            <person name="Riccioni C."/>
            <person name="Rubini A."/>
            <person name="Sitrit Y."/>
            <person name="Splivallo R."/>
            <person name="Traeger S."/>
            <person name="Wang M."/>
            <person name="Zifcakova L."/>
            <person name="Wipf D."/>
            <person name="Zambonelli A."/>
            <person name="Paolocci F."/>
            <person name="Nowrousian M."/>
            <person name="Ottonello S."/>
            <person name="Baldrian P."/>
            <person name="Spatafora J.W."/>
            <person name="Henrissat B."/>
            <person name="Nagy L.G."/>
            <person name="Aury J.M."/>
            <person name="Wincker P."/>
            <person name="Grigoriev I.V."/>
            <person name="Bonfante P."/>
            <person name="Martin F.M."/>
        </authorList>
    </citation>
    <scope>NUCLEOTIDE SEQUENCE [LARGE SCALE GENOMIC DNA]</scope>
    <source>
        <strain evidence="18 19">ATCC MYA-4762</strain>
    </source>
</reference>
<feature type="chain" id="PRO_5018025712" description="CFEM domain-containing protein" evidence="16">
    <location>
        <begin position="20"/>
        <end position="211"/>
    </location>
</feature>
<name>A0A3N4M3W0_9PEZI</name>
<dbReference type="AlphaFoldDB" id="A0A3N4M3W0"/>
<feature type="binding site" description="axial binding residue" evidence="15">
    <location>
        <position position="46"/>
    </location>
    <ligand>
        <name>heme</name>
        <dbReference type="ChEBI" id="CHEBI:30413"/>
    </ligand>
    <ligandPart>
        <name>Fe</name>
        <dbReference type="ChEBI" id="CHEBI:18248"/>
    </ligandPart>
</feature>
<evidence type="ECO:0000256" key="11">
    <source>
        <dbReference type="ARBA" id="ARBA00023136"/>
    </source>
</evidence>
<keyword evidence="7" id="KW-0336">GPI-anchor</keyword>
<dbReference type="GO" id="GO:0005576">
    <property type="term" value="C:extracellular region"/>
    <property type="evidence" value="ECO:0007669"/>
    <property type="project" value="UniProtKB-SubCell"/>
</dbReference>
<dbReference type="PANTHER" id="PTHR37928:SF2">
    <property type="entry name" value="GPI ANCHORED CFEM DOMAIN PROTEIN (AFU_ORTHOLOGUE AFUA_6G10580)"/>
    <property type="match status" value="1"/>
</dbReference>
<dbReference type="EMBL" id="ML121531">
    <property type="protein sequence ID" value="RPB27641.1"/>
    <property type="molecule type" value="Genomic_DNA"/>
</dbReference>
<evidence type="ECO:0000256" key="5">
    <source>
        <dbReference type="ARBA" id="ARBA00022525"/>
    </source>
</evidence>
<dbReference type="Pfam" id="PF05730">
    <property type="entry name" value="CFEM"/>
    <property type="match status" value="1"/>
</dbReference>
<proteinExistence type="inferred from homology"/>
<evidence type="ECO:0000256" key="4">
    <source>
        <dbReference type="ARBA" id="ARBA00022475"/>
    </source>
</evidence>
<evidence type="ECO:0000259" key="17">
    <source>
        <dbReference type="PROSITE" id="PS52012"/>
    </source>
</evidence>
<evidence type="ECO:0000313" key="19">
    <source>
        <dbReference type="Proteomes" id="UP000267821"/>
    </source>
</evidence>
<evidence type="ECO:0000256" key="7">
    <source>
        <dbReference type="ARBA" id="ARBA00022622"/>
    </source>
</evidence>
<organism evidence="18 19">
    <name type="scientific">Terfezia boudieri ATCC MYA-4762</name>
    <dbReference type="NCBI Taxonomy" id="1051890"/>
    <lineage>
        <taxon>Eukaryota</taxon>
        <taxon>Fungi</taxon>
        <taxon>Dikarya</taxon>
        <taxon>Ascomycota</taxon>
        <taxon>Pezizomycotina</taxon>
        <taxon>Pezizomycetes</taxon>
        <taxon>Pezizales</taxon>
        <taxon>Pezizaceae</taxon>
        <taxon>Terfezia</taxon>
    </lineage>
</organism>
<evidence type="ECO:0000256" key="12">
    <source>
        <dbReference type="ARBA" id="ARBA00023157"/>
    </source>
</evidence>
<feature type="domain" description="CFEM" evidence="17">
    <location>
        <begin position="1"/>
        <end position="111"/>
    </location>
</feature>
<evidence type="ECO:0000256" key="8">
    <source>
        <dbReference type="ARBA" id="ARBA00022723"/>
    </source>
</evidence>
<evidence type="ECO:0000256" key="10">
    <source>
        <dbReference type="ARBA" id="ARBA00023004"/>
    </source>
</evidence>
<dbReference type="InterPro" id="IPR008427">
    <property type="entry name" value="Extracellular_membr_CFEM_dom"/>
</dbReference>
<keyword evidence="13" id="KW-0325">Glycoprotein</keyword>
<comment type="subcellular location">
    <subcellularLocation>
        <location evidence="1">Cell membrane</location>
        <topology evidence="1">Lipid-anchor</topology>
        <topology evidence="1">GPI-anchor</topology>
    </subcellularLocation>
    <subcellularLocation>
        <location evidence="2">Secreted</location>
    </subcellularLocation>
</comment>
<evidence type="ECO:0000256" key="6">
    <source>
        <dbReference type="ARBA" id="ARBA00022617"/>
    </source>
</evidence>
<dbReference type="GO" id="GO:0098552">
    <property type="term" value="C:side of membrane"/>
    <property type="evidence" value="ECO:0007669"/>
    <property type="project" value="UniProtKB-KW"/>
</dbReference>
<dbReference type="SMART" id="SM00747">
    <property type="entry name" value="CFEM"/>
    <property type="match status" value="1"/>
</dbReference>
<sequence length="211" mass="21211">MKSAIFAAVVALAVPAVYAQVPGLPECANTCVASSLSISGCDNASDFKCLCASVPFLTAVAGCFHGSCDPNVVDSATSAAHAFCQSVGVNIPPIMTTHEITVPVATSGPAITTPAETTSTPDGPETTTTTEVTVPTEIPIPTTPVVTHPTTTCPSTTLTTTTIYGTGSITQTRNITSPTVVPPPTNSEGAAVKNIASLSALVMAVVGFFAL</sequence>
<evidence type="ECO:0000256" key="14">
    <source>
        <dbReference type="ARBA" id="ARBA00023288"/>
    </source>
</evidence>
<dbReference type="InterPro" id="IPR051735">
    <property type="entry name" value="CFEM_domain"/>
</dbReference>
<accession>A0A3N4M3W0</accession>
<protein>
    <recommendedName>
        <fullName evidence="17">CFEM domain-containing protein</fullName>
    </recommendedName>
</protein>
<keyword evidence="9 16" id="KW-0732">Signal</keyword>
<dbReference type="PROSITE" id="PS52012">
    <property type="entry name" value="CFEM"/>
    <property type="match status" value="1"/>
</dbReference>
<keyword evidence="19" id="KW-1185">Reference proteome</keyword>
<comment type="caution">
    <text evidence="15">Lacks conserved residue(s) required for the propagation of feature annotation.</text>
</comment>
<evidence type="ECO:0000256" key="16">
    <source>
        <dbReference type="SAM" id="SignalP"/>
    </source>
</evidence>